<name>A0A075G2Y7_9ARCH</name>
<dbReference type="EMBL" id="KF900519">
    <property type="protein sequence ID" value="AIE97898.1"/>
    <property type="molecule type" value="Genomic_DNA"/>
</dbReference>
<organism evidence="1">
    <name type="scientific">uncultured marine thaumarchaeote KM3_03_D08</name>
    <dbReference type="NCBI Taxonomy" id="1455960"/>
    <lineage>
        <taxon>Archaea</taxon>
        <taxon>Nitrososphaerota</taxon>
        <taxon>environmental samples</taxon>
    </lineage>
</organism>
<accession>A0A075G2Y7</accession>
<evidence type="ECO:0000313" key="1">
    <source>
        <dbReference type="EMBL" id="AIE97898.1"/>
    </source>
</evidence>
<protein>
    <submittedName>
        <fullName evidence="1">Uncharacterized protein</fullName>
    </submittedName>
</protein>
<sequence length="48" mass="5772">MERYMLHLTNNSVYDRKMAHDILLQSRDLAYGMNIILRDCRISKNMLN</sequence>
<reference evidence="1" key="1">
    <citation type="journal article" date="2014" name="Genome Biol. Evol.">
        <title>Pangenome evidence for extensive interdomain horizontal transfer affecting lineage core and shell genes in uncultured planktonic thaumarchaeota and euryarchaeota.</title>
        <authorList>
            <person name="Deschamps P."/>
            <person name="Zivanovic Y."/>
            <person name="Moreira D."/>
            <person name="Rodriguez-Valera F."/>
            <person name="Lopez-Garcia P."/>
        </authorList>
    </citation>
    <scope>NUCLEOTIDE SEQUENCE</scope>
</reference>
<proteinExistence type="predicted"/>
<dbReference type="AlphaFoldDB" id="A0A075G2Y7"/>